<dbReference type="InterPro" id="IPR052336">
    <property type="entry name" value="MlaD_Phospholipid_Transporter"/>
</dbReference>
<keyword evidence="4" id="KW-1185">Reference proteome</keyword>
<dbReference type="InterPro" id="IPR003399">
    <property type="entry name" value="Mce/MlaD"/>
</dbReference>
<proteinExistence type="predicted"/>
<evidence type="ECO:0000313" key="4">
    <source>
        <dbReference type="Proteomes" id="UP001501470"/>
    </source>
</evidence>
<dbReference type="InterPro" id="IPR005693">
    <property type="entry name" value="Mce"/>
</dbReference>
<dbReference type="Pfam" id="PF02470">
    <property type="entry name" value="MlaD"/>
    <property type="match status" value="1"/>
</dbReference>
<name>A0ABN2BXL7_9ACTN</name>
<comment type="caution">
    <text evidence="3">The sequence shown here is derived from an EMBL/GenBank/DDBJ whole genome shotgun (WGS) entry which is preliminary data.</text>
</comment>
<accession>A0ABN2BXL7</accession>
<dbReference type="InterPro" id="IPR024516">
    <property type="entry name" value="Mce_C"/>
</dbReference>
<dbReference type="PANTHER" id="PTHR33371:SF18">
    <property type="entry name" value="MCE-FAMILY PROTEIN MCE3C"/>
    <property type="match status" value="1"/>
</dbReference>
<reference evidence="3 4" key="1">
    <citation type="journal article" date="2019" name="Int. J. Syst. Evol. Microbiol.">
        <title>The Global Catalogue of Microorganisms (GCM) 10K type strain sequencing project: providing services to taxonomists for standard genome sequencing and annotation.</title>
        <authorList>
            <consortium name="The Broad Institute Genomics Platform"/>
            <consortium name="The Broad Institute Genome Sequencing Center for Infectious Disease"/>
            <person name="Wu L."/>
            <person name="Ma J."/>
        </authorList>
    </citation>
    <scope>NUCLEOTIDE SEQUENCE [LARGE SCALE GENOMIC DNA]</scope>
    <source>
        <strain evidence="3 4">JCM 15933</strain>
    </source>
</reference>
<dbReference type="PANTHER" id="PTHR33371">
    <property type="entry name" value="INTERMEMBRANE PHOSPHOLIPID TRANSPORT SYSTEM BINDING PROTEIN MLAD-RELATED"/>
    <property type="match status" value="1"/>
</dbReference>
<evidence type="ECO:0000313" key="3">
    <source>
        <dbReference type="EMBL" id="GAA1549004.1"/>
    </source>
</evidence>
<dbReference type="Proteomes" id="UP001501470">
    <property type="component" value="Unassembled WGS sequence"/>
</dbReference>
<dbReference type="Pfam" id="PF11887">
    <property type="entry name" value="Mce4_CUP1"/>
    <property type="match status" value="1"/>
</dbReference>
<dbReference type="NCBIfam" id="TIGR00996">
    <property type="entry name" value="Mtu_fam_mce"/>
    <property type="match status" value="1"/>
</dbReference>
<gene>
    <name evidence="3" type="ORF">GCM10009827_081780</name>
</gene>
<protein>
    <submittedName>
        <fullName evidence="3">MCE family protein</fullName>
    </submittedName>
</protein>
<dbReference type="RefSeq" id="WP_344508903.1">
    <property type="nucleotide sequence ID" value="NZ_BAAAQD010000020.1"/>
</dbReference>
<evidence type="ECO:0000259" key="1">
    <source>
        <dbReference type="Pfam" id="PF02470"/>
    </source>
</evidence>
<organism evidence="3 4">
    <name type="scientific">Dactylosporangium maewongense</name>
    <dbReference type="NCBI Taxonomy" id="634393"/>
    <lineage>
        <taxon>Bacteria</taxon>
        <taxon>Bacillati</taxon>
        <taxon>Actinomycetota</taxon>
        <taxon>Actinomycetes</taxon>
        <taxon>Micromonosporales</taxon>
        <taxon>Micromonosporaceae</taxon>
        <taxon>Dactylosporangium</taxon>
    </lineage>
</organism>
<sequence length="329" mass="35249">MKPFRERNPVVVGAVSLAVLAALMLGAFQLDALAALTAQGSYRAAFRDASGLVPGNEVRVAGVRVGKVTGVDLAQGNTGPYVRVRFRLEDHDVRLGTRTGATIRIKTVLGQKYLALAPDGPGRLADDAEIPLERTAGPFDVVQAVTGLADTLDSIDTTQLANAFTTLAQTFADTPASVQLSLDGLSRLSKTVGDRDAELRELLARAHNVTGVLAARDEEFRELVTDGNALLAEVSRRKDAIHDLLVGTNALATQLSGLIADNRQQLEPALRQLRGVVATLQRNRDNLEQTIQRMGPFVDAFANVVGNGRWFDSYVSGLLQPYQPTTGGR</sequence>
<evidence type="ECO:0000259" key="2">
    <source>
        <dbReference type="Pfam" id="PF11887"/>
    </source>
</evidence>
<dbReference type="EMBL" id="BAAAQD010000020">
    <property type="protein sequence ID" value="GAA1549004.1"/>
    <property type="molecule type" value="Genomic_DNA"/>
</dbReference>
<feature type="domain" description="Mammalian cell entry C-terminal" evidence="2">
    <location>
        <begin position="122"/>
        <end position="323"/>
    </location>
</feature>
<feature type="domain" description="Mce/MlaD" evidence="1">
    <location>
        <begin position="41"/>
        <end position="118"/>
    </location>
</feature>